<feature type="transmembrane region" description="Helical" evidence="1">
    <location>
        <begin position="130"/>
        <end position="150"/>
    </location>
</feature>
<feature type="transmembrane region" description="Helical" evidence="1">
    <location>
        <begin position="206"/>
        <end position="230"/>
    </location>
</feature>
<gene>
    <name evidence="2" type="ORF">CPLU01_11755</name>
</gene>
<evidence type="ECO:0000313" key="3">
    <source>
        <dbReference type="Proteomes" id="UP000654918"/>
    </source>
</evidence>
<feature type="transmembrane region" description="Helical" evidence="1">
    <location>
        <begin position="78"/>
        <end position="98"/>
    </location>
</feature>
<dbReference type="EMBL" id="WIGO01000226">
    <property type="protein sequence ID" value="KAF6822861.1"/>
    <property type="molecule type" value="Genomic_DNA"/>
</dbReference>
<keyword evidence="1" id="KW-1133">Transmembrane helix</keyword>
<protein>
    <submittedName>
        <fullName evidence="2">Uncharacterized protein</fullName>
    </submittedName>
</protein>
<organism evidence="2 3">
    <name type="scientific">Colletotrichum plurivorum</name>
    <dbReference type="NCBI Taxonomy" id="2175906"/>
    <lineage>
        <taxon>Eukaryota</taxon>
        <taxon>Fungi</taxon>
        <taxon>Dikarya</taxon>
        <taxon>Ascomycota</taxon>
        <taxon>Pezizomycotina</taxon>
        <taxon>Sordariomycetes</taxon>
        <taxon>Hypocreomycetidae</taxon>
        <taxon>Glomerellales</taxon>
        <taxon>Glomerellaceae</taxon>
        <taxon>Colletotrichum</taxon>
        <taxon>Colletotrichum orchidearum species complex</taxon>
    </lineage>
</organism>
<keyword evidence="3" id="KW-1185">Reference proteome</keyword>
<dbReference type="AlphaFoldDB" id="A0A8H6K1R6"/>
<name>A0A8H6K1R6_9PEZI</name>
<evidence type="ECO:0000313" key="2">
    <source>
        <dbReference type="EMBL" id="KAF6822861.1"/>
    </source>
</evidence>
<proteinExistence type="predicted"/>
<accession>A0A8H6K1R6</accession>
<evidence type="ECO:0000256" key="1">
    <source>
        <dbReference type="SAM" id="Phobius"/>
    </source>
</evidence>
<reference evidence="2" key="1">
    <citation type="journal article" date="2020" name="Phytopathology">
        <title>Genome Sequence Resources of Colletotrichum truncatum, C. plurivorum, C. musicola, and C. sojae: Four Species Pathogenic to Soybean (Glycine max).</title>
        <authorList>
            <person name="Rogerio F."/>
            <person name="Boufleur T.R."/>
            <person name="Ciampi-Guillardi M."/>
            <person name="Sukno S.A."/>
            <person name="Thon M.R."/>
            <person name="Massola Junior N.S."/>
            <person name="Baroncelli R."/>
        </authorList>
    </citation>
    <scope>NUCLEOTIDE SEQUENCE</scope>
    <source>
        <strain evidence="2">LFN00145</strain>
    </source>
</reference>
<keyword evidence="1" id="KW-0472">Membrane</keyword>
<comment type="caution">
    <text evidence="2">The sequence shown here is derived from an EMBL/GenBank/DDBJ whole genome shotgun (WGS) entry which is preliminary data.</text>
</comment>
<keyword evidence="1" id="KW-0812">Transmembrane</keyword>
<feature type="transmembrane region" description="Helical" evidence="1">
    <location>
        <begin position="726"/>
        <end position="747"/>
    </location>
</feature>
<dbReference type="Proteomes" id="UP000654918">
    <property type="component" value="Unassembled WGS sequence"/>
</dbReference>
<sequence length="828" mass="92193">MRPDNGYGRASIPLKSFIPISYTRLSSYNGPESEDAQLIGAQASPSPSAKTFNRTSGSRQTEPTVVLEKRFFRGLVSCSWIIHLIAVLFTAGIVQFTFRRLYWFDEDNWESQWMARLKISQDVAMNGLQFVAKIHEIIIVASVSAMTMHFCRRMLVGDGIPFGFLSGAYQVSSAEWLFSKVCFWAAMPRSRKAERRGYVSSWRRVLLGLGAACLCIYCNMVGPSSAIAIIPELRWWDVWAPFEGKLVAPYITTTSSNIYPLNISELQITPWCEEVENQLSSDGLTFCPDRGLGELLEWAKSFAAGVPSSPMDVTQPLSGVRREVTSSTMGLEASAGNSSNENLLAVATTPHSSLTELGGMFWSYLEAYDIAGVRKIKRPQMSPEENVWSPLVQVQCKMFQYSHEWMTSHNSPHKHMDIPHFDSRAMRDFAARARNEDNFYEEGEDGAGRWSLPHVYWNYTRNKDSLRATNFTWVDVASMFPTRSPSLGAVLELPMAFVEEDGEEFYQASLVIPCLVDVRWAVVELSLDPAIDRLFRHSLSDLPKVIGGFWDTERKVSEKSLGALSQQNVPISPTWADLLNKPMENITNGKGERIQNSTAVTALVEQFISGSDGYRRFEPPLFEAARNASNISDVPDSTGRTVATILAHTLADGLSRVSYVYDLGLMLEAHANGTFSWVGLINIAGGTPQHGVLVNASLVDVDKYTPFHWKLRKYGYGYGLGRRTTMFGVAILLIHAGAVLFYASYVLCFRLSPYGWSSSAWGSLDGMLLLAIKSQPSDAARYAGTGIMSNDLFRARTRVRARGGDGVELIVGEDVEEEQKLVKGDKYL</sequence>